<dbReference type="PATRIC" id="fig|1423815.3.peg.496"/>
<organism evidence="1 2">
    <name type="scientific">Companilactobacillus versmoldensis DSM 14857 = KCTC 3814</name>
    <dbReference type="NCBI Taxonomy" id="1423815"/>
    <lineage>
        <taxon>Bacteria</taxon>
        <taxon>Bacillati</taxon>
        <taxon>Bacillota</taxon>
        <taxon>Bacilli</taxon>
        <taxon>Lactobacillales</taxon>
        <taxon>Lactobacillaceae</taxon>
        <taxon>Companilactobacillus</taxon>
    </lineage>
</organism>
<protein>
    <submittedName>
        <fullName evidence="1">Uncharacterized protein</fullName>
    </submittedName>
</protein>
<sequence length="126" mass="14552">MKAIIAMDLADVPIVSQDVTVYTLLTKENKKWADQHKGVGIQFVKTPIYVRAADKGINMFVKGILKIADVPEYNDMLHFVYFSHMVAYYLSQRDYRQIAFEDQILCEKVLLQFGNDGKYIDKVEIL</sequence>
<proteinExistence type="predicted"/>
<accession>A0A0R1SBV2</accession>
<dbReference type="eggNOG" id="ENOG5030BQH">
    <property type="taxonomic scope" value="Bacteria"/>
</dbReference>
<reference evidence="1 2" key="1">
    <citation type="journal article" date="2015" name="Genome Announc.">
        <title>Expanding the biotechnology potential of lactobacilli through comparative genomics of 213 strains and associated genera.</title>
        <authorList>
            <person name="Sun Z."/>
            <person name="Harris H.M."/>
            <person name="McCann A."/>
            <person name="Guo C."/>
            <person name="Argimon S."/>
            <person name="Zhang W."/>
            <person name="Yang X."/>
            <person name="Jeffery I.B."/>
            <person name="Cooney J.C."/>
            <person name="Kagawa T.F."/>
            <person name="Liu W."/>
            <person name="Song Y."/>
            <person name="Salvetti E."/>
            <person name="Wrobel A."/>
            <person name="Rasinkangas P."/>
            <person name="Parkhill J."/>
            <person name="Rea M.C."/>
            <person name="O'Sullivan O."/>
            <person name="Ritari J."/>
            <person name="Douillard F.P."/>
            <person name="Paul Ross R."/>
            <person name="Yang R."/>
            <person name="Briner A.E."/>
            <person name="Felis G.E."/>
            <person name="de Vos W.M."/>
            <person name="Barrangou R."/>
            <person name="Klaenhammer T.R."/>
            <person name="Caufield P.W."/>
            <person name="Cui Y."/>
            <person name="Zhang H."/>
            <person name="O'Toole P.W."/>
        </authorList>
    </citation>
    <scope>NUCLEOTIDE SEQUENCE [LARGE SCALE GENOMIC DNA]</scope>
    <source>
        <strain evidence="1 2">DSM 14857</strain>
    </source>
</reference>
<dbReference type="AlphaFoldDB" id="A0A0R1SBV2"/>
<gene>
    <name evidence="1" type="ORF">FC27_GL000489</name>
</gene>
<comment type="caution">
    <text evidence="1">The sequence shown here is derived from an EMBL/GenBank/DDBJ whole genome shotgun (WGS) entry which is preliminary data.</text>
</comment>
<dbReference type="OrthoDB" id="2295692at2"/>
<evidence type="ECO:0000313" key="2">
    <source>
        <dbReference type="Proteomes" id="UP000051647"/>
    </source>
</evidence>
<dbReference type="RefSeq" id="WP_010624493.1">
    <property type="nucleotide sequence ID" value="NZ_AZFA01000013.1"/>
</dbReference>
<keyword evidence="2" id="KW-1185">Reference proteome</keyword>
<name>A0A0R1SBV2_9LACO</name>
<dbReference type="Proteomes" id="UP000051647">
    <property type="component" value="Unassembled WGS sequence"/>
</dbReference>
<evidence type="ECO:0000313" key="1">
    <source>
        <dbReference type="EMBL" id="KRL66615.1"/>
    </source>
</evidence>
<dbReference type="STRING" id="1423815.FC27_GL000489"/>
<dbReference type="EMBL" id="AZFA01000013">
    <property type="protein sequence ID" value="KRL66615.1"/>
    <property type="molecule type" value="Genomic_DNA"/>
</dbReference>